<dbReference type="KEGG" id="vg:3197317"/>
<accession>Q5YA55</accession>
<protein>
    <submittedName>
        <fullName evidence="1">55</fullName>
    </submittedName>
</protein>
<organism evidence="1 2">
    <name type="scientific">Bacillus phage BCASJ1c</name>
    <dbReference type="NCBI Taxonomy" id="294382"/>
    <lineage>
        <taxon>Viruses</taxon>
        <taxon>Duplodnaviria</taxon>
        <taxon>Heunggongvirae</taxon>
        <taxon>Uroviricota</taxon>
        <taxon>Caudoviricetes</taxon>
        <taxon>Jarrellvirus</taxon>
        <taxon>Jarrellvirus BCAJ1</taxon>
    </lineage>
</organism>
<dbReference type="OrthoDB" id="40304at10239"/>
<reference evidence="1 2" key="1">
    <citation type="journal article" date="2004" name="Extremophiles">
        <title>The Genome of BCJA1, a Bacteriophage Active Against the Alkaliphilic Bacterium, Bacillus clarkii.</title>
        <authorList>
            <person name="Kropinski A.M."/>
            <person name="Hayward M."/>
            <person name="Agnew D."/>
            <person name="Jarrell K.F."/>
        </authorList>
    </citation>
    <scope>NUCLEOTIDE SEQUENCE [LARGE SCALE GENOMIC DNA]</scope>
</reference>
<dbReference type="RefSeq" id="YP_164433.1">
    <property type="nucleotide sequence ID" value="NC_006557.1"/>
</dbReference>
<dbReference type="EMBL" id="AY616446">
    <property type="protein sequence ID" value="AAU85102.1"/>
    <property type="molecule type" value="Genomic_DNA"/>
</dbReference>
<keyword evidence="2" id="KW-1185">Reference proteome</keyword>
<sequence>MGLVTNLEIRINSIQFVDDERVNVRFQGVDQEGQINLNGYVVATQMEYFQNAGMDPLKELVKQKIVERIEGTGVEEEGAAE</sequence>
<dbReference type="Proteomes" id="UP000001585">
    <property type="component" value="Segment"/>
</dbReference>
<proteinExistence type="predicted"/>
<gene>
    <name evidence="1" type="primary">55</name>
</gene>
<name>Q5YA55_9CAUD</name>
<evidence type="ECO:0000313" key="2">
    <source>
        <dbReference type="Proteomes" id="UP000001585"/>
    </source>
</evidence>
<evidence type="ECO:0000313" key="1">
    <source>
        <dbReference type="EMBL" id="AAU85102.1"/>
    </source>
</evidence>